<dbReference type="InterPro" id="IPR008803">
    <property type="entry name" value="RHD3/Sey1"/>
</dbReference>
<evidence type="ECO:0000313" key="8">
    <source>
        <dbReference type="EMBL" id="KAB1209556.1"/>
    </source>
</evidence>
<evidence type="ECO:0000259" key="7">
    <source>
        <dbReference type="PROSITE" id="PS51715"/>
    </source>
</evidence>
<keyword evidence="4" id="KW-0342">GTP-binding</keyword>
<proteinExistence type="inferred from homology"/>
<evidence type="ECO:0000256" key="2">
    <source>
        <dbReference type="ARBA" id="ARBA00022801"/>
    </source>
</evidence>
<protein>
    <submittedName>
        <fullName evidence="8">Protein ROOT HAIR DEFECTIVE 3</fullName>
    </submittedName>
</protein>
<dbReference type="PANTHER" id="PTHR45923:SF2">
    <property type="entry name" value="PROTEIN SEY1"/>
    <property type="match status" value="1"/>
</dbReference>
<feature type="domain" description="GB1/RHD3-type G" evidence="7">
    <location>
        <begin position="35"/>
        <end position="73"/>
    </location>
</feature>
<keyword evidence="9" id="KW-1185">Reference proteome</keyword>
<evidence type="ECO:0000256" key="6">
    <source>
        <dbReference type="PROSITE-ProRule" id="PRU01052"/>
    </source>
</evidence>
<evidence type="ECO:0000256" key="5">
    <source>
        <dbReference type="ARBA" id="ARBA00023136"/>
    </source>
</evidence>
<dbReference type="PROSITE" id="PS51715">
    <property type="entry name" value="G_GB1_RHD3"/>
    <property type="match status" value="1"/>
</dbReference>
<dbReference type="GO" id="GO:0005783">
    <property type="term" value="C:endoplasmic reticulum"/>
    <property type="evidence" value="ECO:0007669"/>
    <property type="project" value="TreeGrafter"/>
</dbReference>
<evidence type="ECO:0000256" key="4">
    <source>
        <dbReference type="ARBA" id="ARBA00023134"/>
    </source>
</evidence>
<name>A0A6A1VBI9_9ROSI</name>
<dbReference type="EMBL" id="RXIC02000024">
    <property type="protein sequence ID" value="KAB1209556.1"/>
    <property type="molecule type" value="Genomic_DNA"/>
</dbReference>
<dbReference type="PANTHER" id="PTHR45923">
    <property type="entry name" value="PROTEIN SEY1"/>
    <property type="match status" value="1"/>
</dbReference>
<evidence type="ECO:0000256" key="1">
    <source>
        <dbReference type="ARBA" id="ARBA00022741"/>
    </source>
</evidence>
<sequence>MTADCCAVQLIDGKGKFNVEGLESFMNAWNLADGGPSYGVVSILGPQSSGKSTLLNHLFRTNFKEMDAAEGRNKAGRYVAIIEYGEGRRRGSIMVPEGLKGRGWSTMADCFHDVVAFLSNARRAKFSSNAAEWQGGVSFADAVKKVPLVMIPGKVVSKGEGRSTVAGGKAVSSSHAKEDEHGKLAIVSSGSKAGAFNESATGWCEDDYYCVRHLHTRLAALKMEMDRLLISLDMLGQQGTKDLGRNCKDCGVMSLGPVGSSDRVEGVSRPGYIGGTDLGLGVSSGPVPLIEGSLGPGSFSLRSVLSVDYVENSYCVKDLNVHGSSDPAFLKEAQADRSSSFCSVNPTPNYQNLEVGSTSTLSVLAVGIASESPTSEEGPDGGLSASPLPFEPDFVAAMPPPLLSIAVQSSATVGEASTTPPLESSPSYELDRMFEEAGVNGPVSGESFEFIHGDIVLTGDGEDVLSRAVVVCPEEPLSSSVGITAGVGLDTNARDSVPSPLLSTTV</sequence>
<comment type="similarity">
    <text evidence="6">Belongs to the TRAFAC class dynamin-like GTPase superfamily. GB1/RHD3 GTPase family.</text>
</comment>
<keyword evidence="2" id="KW-0378">Hydrolase</keyword>
<evidence type="ECO:0000256" key="3">
    <source>
        <dbReference type="ARBA" id="ARBA00022824"/>
    </source>
</evidence>
<evidence type="ECO:0000313" key="9">
    <source>
        <dbReference type="Proteomes" id="UP000516437"/>
    </source>
</evidence>
<gene>
    <name evidence="8" type="ORF">CJ030_MR6G020503</name>
</gene>
<dbReference type="InterPro" id="IPR030386">
    <property type="entry name" value="G_GB1_RHD3_dom"/>
</dbReference>
<dbReference type="InterPro" id="IPR027417">
    <property type="entry name" value="P-loop_NTPase"/>
</dbReference>
<dbReference type="Proteomes" id="UP000516437">
    <property type="component" value="Chromosome 6"/>
</dbReference>
<comment type="caution">
    <text evidence="8">The sequence shown here is derived from an EMBL/GenBank/DDBJ whole genome shotgun (WGS) entry which is preliminary data.</text>
</comment>
<dbReference type="AlphaFoldDB" id="A0A6A1VBI9"/>
<dbReference type="SUPFAM" id="SSF52540">
    <property type="entry name" value="P-loop containing nucleoside triphosphate hydrolases"/>
    <property type="match status" value="1"/>
</dbReference>
<dbReference type="Gene3D" id="3.40.50.300">
    <property type="entry name" value="P-loop containing nucleotide triphosphate hydrolases"/>
    <property type="match status" value="1"/>
</dbReference>
<dbReference type="GO" id="GO:0005525">
    <property type="term" value="F:GTP binding"/>
    <property type="evidence" value="ECO:0007669"/>
    <property type="project" value="UniProtKB-KW"/>
</dbReference>
<dbReference type="GO" id="GO:0016320">
    <property type="term" value="P:endoplasmic reticulum membrane fusion"/>
    <property type="evidence" value="ECO:0007669"/>
    <property type="project" value="TreeGrafter"/>
</dbReference>
<accession>A0A6A1VBI9</accession>
<dbReference type="GO" id="GO:0003924">
    <property type="term" value="F:GTPase activity"/>
    <property type="evidence" value="ECO:0007669"/>
    <property type="project" value="TreeGrafter"/>
</dbReference>
<organism evidence="8 9">
    <name type="scientific">Morella rubra</name>
    <name type="common">Chinese bayberry</name>
    <dbReference type="NCBI Taxonomy" id="262757"/>
    <lineage>
        <taxon>Eukaryota</taxon>
        <taxon>Viridiplantae</taxon>
        <taxon>Streptophyta</taxon>
        <taxon>Embryophyta</taxon>
        <taxon>Tracheophyta</taxon>
        <taxon>Spermatophyta</taxon>
        <taxon>Magnoliopsida</taxon>
        <taxon>eudicotyledons</taxon>
        <taxon>Gunneridae</taxon>
        <taxon>Pentapetalae</taxon>
        <taxon>rosids</taxon>
        <taxon>fabids</taxon>
        <taxon>Fagales</taxon>
        <taxon>Myricaceae</taxon>
        <taxon>Morella</taxon>
    </lineage>
</organism>
<keyword evidence="5" id="KW-0472">Membrane</keyword>
<reference evidence="8 9" key="1">
    <citation type="journal article" date="2019" name="Plant Biotechnol. J.">
        <title>The red bayberry genome and genetic basis of sex determination.</title>
        <authorList>
            <person name="Jia H.M."/>
            <person name="Jia H.J."/>
            <person name="Cai Q.L."/>
            <person name="Wang Y."/>
            <person name="Zhao H.B."/>
            <person name="Yang W.F."/>
            <person name="Wang G.Y."/>
            <person name="Li Y.H."/>
            <person name="Zhan D.L."/>
            <person name="Shen Y.T."/>
            <person name="Niu Q.F."/>
            <person name="Chang L."/>
            <person name="Qiu J."/>
            <person name="Zhao L."/>
            <person name="Xie H.B."/>
            <person name="Fu W.Y."/>
            <person name="Jin J."/>
            <person name="Li X.W."/>
            <person name="Jiao Y."/>
            <person name="Zhou C.C."/>
            <person name="Tu T."/>
            <person name="Chai C.Y."/>
            <person name="Gao J.L."/>
            <person name="Fan L.J."/>
            <person name="van de Weg E."/>
            <person name="Wang J.Y."/>
            <person name="Gao Z.S."/>
        </authorList>
    </citation>
    <scope>NUCLEOTIDE SEQUENCE [LARGE SCALE GENOMIC DNA]</scope>
    <source>
        <tissue evidence="8">Leaves</tissue>
    </source>
</reference>
<dbReference type="OrthoDB" id="1752122at2759"/>
<keyword evidence="3" id="KW-0256">Endoplasmic reticulum</keyword>
<keyword evidence="1" id="KW-0547">Nucleotide-binding</keyword>